<protein>
    <recommendedName>
        <fullName evidence="7">GtrA/DPMS transmembrane domain-containing protein</fullName>
    </recommendedName>
</protein>
<reference evidence="9" key="1">
    <citation type="journal article" date="2019" name="Int. J. Syst. Evol. Microbiol.">
        <title>The Global Catalogue of Microorganisms (GCM) 10K type strain sequencing project: providing services to taxonomists for standard genome sequencing and annotation.</title>
        <authorList>
            <consortium name="The Broad Institute Genomics Platform"/>
            <consortium name="The Broad Institute Genome Sequencing Center for Infectious Disease"/>
            <person name="Wu L."/>
            <person name="Ma J."/>
        </authorList>
    </citation>
    <scope>NUCLEOTIDE SEQUENCE [LARGE SCALE GENOMIC DNA]</scope>
    <source>
        <strain evidence="9">JCM 9687</strain>
    </source>
</reference>
<dbReference type="PANTHER" id="PTHR38459">
    <property type="entry name" value="PROPHAGE BACTOPRENOL-LINKED GLUCOSE TRANSLOCASE HOMOLOG"/>
    <property type="match status" value="1"/>
</dbReference>
<dbReference type="RefSeq" id="WP_258341662.1">
    <property type="nucleotide sequence ID" value="NZ_BAAAYK010000038.1"/>
</dbReference>
<dbReference type="Proteomes" id="UP001500483">
    <property type="component" value="Unassembled WGS sequence"/>
</dbReference>
<dbReference type="InterPro" id="IPR007267">
    <property type="entry name" value="GtrA_DPMS_TM"/>
</dbReference>
<feature type="transmembrane region" description="Helical" evidence="6">
    <location>
        <begin position="28"/>
        <end position="48"/>
    </location>
</feature>
<keyword evidence="4 6" id="KW-1133">Transmembrane helix</keyword>
<evidence type="ECO:0000256" key="1">
    <source>
        <dbReference type="ARBA" id="ARBA00004141"/>
    </source>
</evidence>
<accession>A0ABP6RUX7</accession>
<gene>
    <name evidence="8" type="ORF">GCM10020366_39510</name>
</gene>
<dbReference type="EMBL" id="BAAAYK010000038">
    <property type="protein sequence ID" value="GAA3360255.1"/>
    <property type="molecule type" value="Genomic_DNA"/>
</dbReference>
<evidence type="ECO:0000313" key="9">
    <source>
        <dbReference type="Proteomes" id="UP001500483"/>
    </source>
</evidence>
<organism evidence="8 9">
    <name type="scientific">Saccharopolyspora gregorii</name>
    <dbReference type="NCBI Taxonomy" id="33914"/>
    <lineage>
        <taxon>Bacteria</taxon>
        <taxon>Bacillati</taxon>
        <taxon>Actinomycetota</taxon>
        <taxon>Actinomycetes</taxon>
        <taxon>Pseudonocardiales</taxon>
        <taxon>Pseudonocardiaceae</taxon>
        <taxon>Saccharopolyspora</taxon>
    </lineage>
</organism>
<evidence type="ECO:0000313" key="8">
    <source>
        <dbReference type="EMBL" id="GAA3360255.1"/>
    </source>
</evidence>
<evidence type="ECO:0000256" key="4">
    <source>
        <dbReference type="ARBA" id="ARBA00022989"/>
    </source>
</evidence>
<dbReference type="PANTHER" id="PTHR38459:SF1">
    <property type="entry name" value="PROPHAGE BACTOPRENOL-LINKED GLUCOSE TRANSLOCASE HOMOLOG"/>
    <property type="match status" value="1"/>
</dbReference>
<feature type="transmembrane region" description="Helical" evidence="6">
    <location>
        <begin position="125"/>
        <end position="146"/>
    </location>
</feature>
<keyword evidence="9" id="KW-1185">Reference proteome</keyword>
<dbReference type="InterPro" id="IPR051401">
    <property type="entry name" value="GtrA_CellWall_Glycosyl"/>
</dbReference>
<comment type="caution">
    <text evidence="8">The sequence shown here is derived from an EMBL/GenBank/DDBJ whole genome shotgun (WGS) entry which is preliminary data.</text>
</comment>
<evidence type="ECO:0000256" key="3">
    <source>
        <dbReference type="ARBA" id="ARBA00022692"/>
    </source>
</evidence>
<evidence type="ECO:0000256" key="6">
    <source>
        <dbReference type="SAM" id="Phobius"/>
    </source>
</evidence>
<feature type="transmembrane region" description="Helical" evidence="6">
    <location>
        <begin position="54"/>
        <end position="73"/>
    </location>
</feature>
<proteinExistence type="inferred from homology"/>
<dbReference type="Pfam" id="PF04138">
    <property type="entry name" value="GtrA_DPMS_TM"/>
    <property type="match status" value="1"/>
</dbReference>
<keyword evidence="5 6" id="KW-0472">Membrane</keyword>
<sequence length="164" mass="17446">MRGDRRPSWAERTSRALAALRGGTTGRAVLFTAVGGATTAVNALLYLLLRGTFATGPANVLALLVTTIGSSALHRRFVFTGLPERRLRMHLQTAATFLFYCVSSSAALALLRLVDADAGSVAEAVAVAVMSVAGGITRFTALRLWVFHRDRRRPAGERPIPAAA</sequence>
<evidence type="ECO:0000259" key="7">
    <source>
        <dbReference type="Pfam" id="PF04138"/>
    </source>
</evidence>
<feature type="transmembrane region" description="Helical" evidence="6">
    <location>
        <begin position="94"/>
        <end position="113"/>
    </location>
</feature>
<evidence type="ECO:0000256" key="2">
    <source>
        <dbReference type="ARBA" id="ARBA00009399"/>
    </source>
</evidence>
<comment type="similarity">
    <text evidence="2">Belongs to the GtrA family.</text>
</comment>
<name>A0ABP6RUX7_9PSEU</name>
<keyword evidence="3 6" id="KW-0812">Transmembrane</keyword>
<comment type="subcellular location">
    <subcellularLocation>
        <location evidence="1">Membrane</location>
        <topology evidence="1">Multi-pass membrane protein</topology>
    </subcellularLocation>
</comment>
<feature type="domain" description="GtrA/DPMS transmembrane" evidence="7">
    <location>
        <begin position="31"/>
        <end position="147"/>
    </location>
</feature>
<evidence type="ECO:0000256" key="5">
    <source>
        <dbReference type="ARBA" id="ARBA00023136"/>
    </source>
</evidence>